<sequence>MFKLGLKLLDKKRESKSNSPVKTELPSALPAFEWQVTGDSGLGDLITKEKEIITLPEVAIFGTTNERKIVARRVPTVNNGRTSNAESNRLRLLQIIENEDARNNFQDYLKSQYCEENLDFYMDVVQYRDLFSSSGANLKNDDIREISSTAKYIWNYYLDSDTSSKPLNVPQDLANQCRQKIDSKKFTDDIFDKLQQHCFDLMVQDSLPKFLRRSVMHENFSSSNSSITSSYLKPSSSTQKPLFGPRRSLSSGSLKSRMASTLASIKTADRTIITLENKSNSSFKNTKLVHENRLNSSFNNSFAKENRSNSSFNHSFAKENRSNSSFNNSFAKENRSNSSLNKSFARENRSNSSFNSSFGHENKSNSSFNIISTTKTDPDQSESNRSSTVSTDSTSSSPSTNSSLSTNSLSSRISLSNIKRRVLTRRRNSTSLASTHKTMDMPGSYPCTPVNCDNCDDCDELDLLSRDKKLWHKHKLRRNMSTANFQSDSKSKPSIIVGGQVYVADKTIPQIPTAIK</sequence>
<evidence type="ECO:0000313" key="3">
    <source>
        <dbReference type="EMBL" id="CAG8549481.1"/>
    </source>
</evidence>
<dbReference type="SMART" id="SM00315">
    <property type="entry name" value="RGS"/>
    <property type="match status" value="1"/>
</dbReference>
<evidence type="ECO:0000259" key="2">
    <source>
        <dbReference type="PROSITE" id="PS50132"/>
    </source>
</evidence>
<dbReference type="PANTHER" id="PTHR10845">
    <property type="entry name" value="REGULATOR OF G PROTEIN SIGNALING"/>
    <property type="match status" value="1"/>
</dbReference>
<dbReference type="AlphaFoldDB" id="A0A9N9B160"/>
<protein>
    <submittedName>
        <fullName evidence="3">28414_t:CDS:1</fullName>
    </submittedName>
</protein>
<dbReference type="SUPFAM" id="SSF48097">
    <property type="entry name" value="Regulator of G-protein signaling, RGS"/>
    <property type="match status" value="1"/>
</dbReference>
<dbReference type="Gene3D" id="1.10.167.10">
    <property type="entry name" value="Regulator of G-protein Signalling 4, domain 2"/>
    <property type="match status" value="1"/>
</dbReference>
<feature type="domain" description="RGS" evidence="2">
    <location>
        <begin position="91"/>
        <end position="220"/>
    </location>
</feature>
<name>A0A9N9B160_9GLOM</name>
<dbReference type="CDD" id="cd07440">
    <property type="entry name" value="RGS"/>
    <property type="match status" value="1"/>
</dbReference>
<evidence type="ECO:0000256" key="1">
    <source>
        <dbReference type="SAM" id="MobiDB-lite"/>
    </source>
</evidence>
<dbReference type="PANTHER" id="PTHR10845:SF192">
    <property type="entry name" value="DOUBLE HIT, ISOFORM B"/>
    <property type="match status" value="1"/>
</dbReference>
<dbReference type="InterPro" id="IPR036305">
    <property type="entry name" value="RGS_sf"/>
</dbReference>
<dbReference type="OrthoDB" id="196547at2759"/>
<organism evidence="3 4">
    <name type="scientific">Dentiscutata erythropus</name>
    <dbReference type="NCBI Taxonomy" id="1348616"/>
    <lineage>
        <taxon>Eukaryota</taxon>
        <taxon>Fungi</taxon>
        <taxon>Fungi incertae sedis</taxon>
        <taxon>Mucoromycota</taxon>
        <taxon>Glomeromycotina</taxon>
        <taxon>Glomeromycetes</taxon>
        <taxon>Diversisporales</taxon>
        <taxon>Gigasporaceae</taxon>
        <taxon>Dentiscutata</taxon>
    </lineage>
</organism>
<evidence type="ECO:0000313" key="4">
    <source>
        <dbReference type="Proteomes" id="UP000789405"/>
    </source>
</evidence>
<feature type="compositionally biased region" description="Polar residues" evidence="1">
    <location>
        <begin position="231"/>
        <end position="240"/>
    </location>
</feature>
<feature type="compositionally biased region" description="Low complexity" evidence="1">
    <location>
        <begin position="246"/>
        <end position="255"/>
    </location>
</feature>
<reference evidence="3" key="1">
    <citation type="submission" date="2021-06" db="EMBL/GenBank/DDBJ databases">
        <authorList>
            <person name="Kallberg Y."/>
            <person name="Tangrot J."/>
            <person name="Rosling A."/>
        </authorList>
    </citation>
    <scope>NUCLEOTIDE SEQUENCE</scope>
    <source>
        <strain evidence="3">MA453B</strain>
    </source>
</reference>
<proteinExistence type="predicted"/>
<dbReference type="Pfam" id="PF00615">
    <property type="entry name" value="RGS"/>
    <property type="match status" value="1"/>
</dbReference>
<dbReference type="InterPro" id="IPR044926">
    <property type="entry name" value="RGS_subdomain_2"/>
</dbReference>
<keyword evidence="4" id="KW-1185">Reference proteome</keyword>
<feature type="region of interest" description="Disordered" evidence="1">
    <location>
        <begin position="221"/>
        <end position="255"/>
    </location>
</feature>
<gene>
    <name evidence="3" type="ORF">DERYTH_LOCUS5195</name>
</gene>
<dbReference type="Proteomes" id="UP000789405">
    <property type="component" value="Unassembled WGS sequence"/>
</dbReference>
<feature type="compositionally biased region" description="Low complexity" evidence="1">
    <location>
        <begin position="381"/>
        <end position="410"/>
    </location>
</feature>
<dbReference type="EMBL" id="CAJVPY010002128">
    <property type="protein sequence ID" value="CAG8549481.1"/>
    <property type="molecule type" value="Genomic_DNA"/>
</dbReference>
<feature type="region of interest" description="Disordered" evidence="1">
    <location>
        <begin position="300"/>
        <end position="410"/>
    </location>
</feature>
<accession>A0A9N9B160</accession>
<comment type="caution">
    <text evidence="3">The sequence shown here is derived from an EMBL/GenBank/DDBJ whole genome shotgun (WGS) entry which is preliminary data.</text>
</comment>
<dbReference type="PROSITE" id="PS50132">
    <property type="entry name" value="RGS"/>
    <property type="match status" value="1"/>
</dbReference>
<feature type="compositionally biased region" description="Low complexity" evidence="1">
    <location>
        <begin position="221"/>
        <end position="230"/>
    </location>
</feature>
<feature type="compositionally biased region" description="Polar residues" evidence="1">
    <location>
        <begin position="364"/>
        <end position="375"/>
    </location>
</feature>
<dbReference type="InterPro" id="IPR016137">
    <property type="entry name" value="RGS"/>
</dbReference>
<feature type="compositionally biased region" description="Polar residues" evidence="1">
    <location>
        <begin position="300"/>
        <end position="314"/>
    </location>
</feature>